<evidence type="ECO:0000313" key="1">
    <source>
        <dbReference type="EMBL" id="MDT6984725.1"/>
    </source>
</evidence>
<keyword evidence="2" id="KW-1185">Reference proteome</keyword>
<evidence type="ECO:0000313" key="2">
    <source>
        <dbReference type="Proteomes" id="UP001249760"/>
    </source>
</evidence>
<sequence length="416" mass="44877">MSGPASDEYSLRRLCREAREIPGSTGPVAKQHPLGLGIRQKQEYKLARGVARLPKVESGLTNLRKTTAEEIQFLSSALREPAWGELLGRPSLIAEIATPSPERLLAEGIVVPQSIEPGRLRELVLGVVVRPGDLTHTSGTLSSVPLAGIARLIVETSEHNPGISTNAWCSASWTASTVELISLLETCFLDSATSAQKSGKRSSAAALVDEAVVTETGDRLTAAAAICGYDLTTFAPLDLHDSAISAMRSRTPSLLLVQSSVLNQAHQVIELFSRASPRKPILLQATSPDGVLTALRARLHECSGVSSGLFLFGQNSTEEDDGYTYVTQTALPVLRAGRRARHPKFKVIVECLEAKKWYSRDLADHSRSGMVAFKCFESSATGLDWVADLDEKGQIITGKHKGPVGLHIPWKELAFE</sequence>
<dbReference type="EMBL" id="JASKMA010000009">
    <property type="protein sequence ID" value="MDT6984725.1"/>
    <property type="molecule type" value="Genomic_DNA"/>
</dbReference>
<name>A0ABU3JS01_9ACTN</name>
<organism evidence="1 2">
    <name type="scientific">Streptomyces lusitanus</name>
    <dbReference type="NCBI Taxonomy" id="68232"/>
    <lineage>
        <taxon>Bacteria</taxon>
        <taxon>Bacillati</taxon>
        <taxon>Actinomycetota</taxon>
        <taxon>Actinomycetes</taxon>
        <taxon>Kitasatosporales</taxon>
        <taxon>Streptomycetaceae</taxon>
        <taxon>Streptomyces</taxon>
    </lineage>
</organism>
<protein>
    <submittedName>
        <fullName evidence="1">Uncharacterized protein</fullName>
    </submittedName>
</protein>
<gene>
    <name evidence="1" type="ORF">QNO04_14775</name>
</gene>
<dbReference type="RefSeq" id="WP_394305345.1">
    <property type="nucleotide sequence ID" value="NZ_JASKMA010000009.1"/>
</dbReference>
<dbReference type="Proteomes" id="UP001249760">
    <property type="component" value="Unassembled WGS sequence"/>
</dbReference>
<comment type="caution">
    <text evidence="1">The sequence shown here is derived from an EMBL/GenBank/DDBJ whole genome shotgun (WGS) entry which is preliminary data.</text>
</comment>
<reference evidence="1 2" key="1">
    <citation type="submission" date="2023-05" db="EMBL/GenBank/DDBJ databases">
        <title>Streptomyces fuscus sp. nov., a brown-black pigment producing actinomyces isolated from dry sand of Sea duck farm.</title>
        <authorList>
            <person name="Xie J."/>
            <person name="Shen N."/>
        </authorList>
    </citation>
    <scope>NUCLEOTIDE SEQUENCE [LARGE SCALE GENOMIC DNA]</scope>
    <source>
        <strain evidence="1 2">CGMCC 4.1745</strain>
    </source>
</reference>
<accession>A0ABU3JS01</accession>
<proteinExistence type="predicted"/>